<gene>
    <name evidence="6" type="ordered locus">Belba_2531</name>
</gene>
<sequence length="112" mass="12889">MKGSIGDPQRIAHILEAIEEIEGYIKGVNYATFLDKSIIRFATIKQLEIIGEAANHISKELQLSTPDISWREIISLRNFLVHEYFGVDEIIIWQIITVDIPHLKEKLNNITF</sequence>
<dbReference type="GO" id="GO:0016787">
    <property type="term" value="F:hydrolase activity"/>
    <property type="evidence" value="ECO:0007669"/>
    <property type="project" value="UniProtKB-KW"/>
</dbReference>
<evidence type="ECO:0000256" key="1">
    <source>
        <dbReference type="ARBA" id="ARBA00022553"/>
    </source>
</evidence>
<evidence type="ECO:0000256" key="2">
    <source>
        <dbReference type="ARBA" id="ARBA00022649"/>
    </source>
</evidence>
<dbReference type="eggNOG" id="COG2361">
    <property type="taxonomic scope" value="Bacteria"/>
</dbReference>
<accession>I3Z766</accession>
<organism evidence="6 7">
    <name type="scientific">Belliella baltica (strain DSM 15883 / CIP 108006 / LMG 21964 / BA134)</name>
    <dbReference type="NCBI Taxonomy" id="866536"/>
    <lineage>
        <taxon>Bacteria</taxon>
        <taxon>Pseudomonadati</taxon>
        <taxon>Bacteroidota</taxon>
        <taxon>Cytophagia</taxon>
        <taxon>Cytophagales</taxon>
        <taxon>Cyclobacteriaceae</taxon>
        <taxon>Belliella</taxon>
    </lineage>
</organism>
<dbReference type="GO" id="GO:0004540">
    <property type="term" value="F:RNA nuclease activity"/>
    <property type="evidence" value="ECO:0007669"/>
    <property type="project" value="InterPro"/>
</dbReference>
<keyword evidence="2" id="KW-1277">Toxin-antitoxin system</keyword>
<dbReference type="OrthoDB" id="955324at2"/>
<dbReference type="Proteomes" id="UP000006050">
    <property type="component" value="Chromosome"/>
</dbReference>
<dbReference type="PATRIC" id="fig|866536.3.peg.2612"/>
<keyword evidence="5" id="KW-0378">Hydrolase</keyword>
<evidence type="ECO:0000256" key="5">
    <source>
        <dbReference type="ARBA" id="ARBA00022801"/>
    </source>
</evidence>
<protein>
    <recommendedName>
        <fullName evidence="8">DUF86 domain-containing protein</fullName>
    </recommendedName>
</protein>
<keyword evidence="1" id="KW-0597">Phosphoprotein</keyword>
<keyword evidence="3" id="KW-0540">Nuclease</keyword>
<evidence type="ECO:0000313" key="7">
    <source>
        <dbReference type="Proteomes" id="UP000006050"/>
    </source>
</evidence>
<dbReference type="InterPro" id="IPR051813">
    <property type="entry name" value="HepT_RNase_toxin"/>
</dbReference>
<evidence type="ECO:0000256" key="4">
    <source>
        <dbReference type="ARBA" id="ARBA00022741"/>
    </source>
</evidence>
<dbReference type="GO" id="GO:0110001">
    <property type="term" value="C:toxin-antitoxin complex"/>
    <property type="evidence" value="ECO:0007669"/>
    <property type="project" value="InterPro"/>
</dbReference>
<dbReference type="AlphaFoldDB" id="I3Z766"/>
<dbReference type="PANTHER" id="PTHR34139:SF1">
    <property type="entry name" value="RNASE MJ1380-RELATED"/>
    <property type="match status" value="1"/>
</dbReference>
<dbReference type="GO" id="GO:0000166">
    <property type="term" value="F:nucleotide binding"/>
    <property type="evidence" value="ECO:0007669"/>
    <property type="project" value="UniProtKB-KW"/>
</dbReference>
<reference evidence="7" key="1">
    <citation type="submission" date="2012-06" db="EMBL/GenBank/DDBJ databases">
        <title>The complete genome of Belliella baltica DSM 15883.</title>
        <authorList>
            <person name="Lucas S."/>
            <person name="Copeland A."/>
            <person name="Lapidus A."/>
            <person name="Goodwin L."/>
            <person name="Pitluck S."/>
            <person name="Peters L."/>
            <person name="Mikhailova N."/>
            <person name="Davenport K."/>
            <person name="Kyrpides N."/>
            <person name="Mavromatis K."/>
            <person name="Pagani I."/>
            <person name="Ivanova N."/>
            <person name="Ovchinnikova G."/>
            <person name="Zeytun A."/>
            <person name="Detter J.C."/>
            <person name="Han C."/>
            <person name="Land M."/>
            <person name="Hauser L."/>
            <person name="Markowitz V."/>
            <person name="Cheng J.-F."/>
            <person name="Hugenholtz P."/>
            <person name="Woyke T."/>
            <person name="Wu D."/>
            <person name="Tindall B."/>
            <person name="Pomrenke H."/>
            <person name="Brambilla E."/>
            <person name="Klenk H.-P."/>
            <person name="Eisen J.A."/>
        </authorList>
    </citation>
    <scope>NUCLEOTIDE SEQUENCE [LARGE SCALE GENOMIC DNA]</scope>
    <source>
        <strain evidence="7">DSM 15883 / CIP 108006 / LMG 21964 / BA134</strain>
    </source>
</reference>
<evidence type="ECO:0000256" key="3">
    <source>
        <dbReference type="ARBA" id="ARBA00022722"/>
    </source>
</evidence>
<name>I3Z766_BELBD</name>
<dbReference type="STRING" id="866536.Belba_2531"/>
<dbReference type="KEGG" id="bbd:Belba_2531"/>
<evidence type="ECO:0000313" key="6">
    <source>
        <dbReference type="EMBL" id="AFL85084.1"/>
    </source>
</evidence>
<dbReference type="HOGENOM" id="CLU_142825_3_3_10"/>
<dbReference type="Pfam" id="PF01934">
    <property type="entry name" value="HepT-like"/>
    <property type="match status" value="1"/>
</dbReference>
<dbReference type="PANTHER" id="PTHR34139">
    <property type="entry name" value="UPF0331 PROTEIN MJ0127"/>
    <property type="match status" value="1"/>
</dbReference>
<keyword evidence="7" id="KW-1185">Reference proteome</keyword>
<dbReference type="RefSeq" id="WP_014773040.1">
    <property type="nucleotide sequence ID" value="NC_018010.1"/>
</dbReference>
<keyword evidence="4" id="KW-0547">Nucleotide-binding</keyword>
<proteinExistence type="predicted"/>
<dbReference type="EMBL" id="CP003281">
    <property type="protein sequence ID" value="AFL85084.1"/>
    <property type="molecule type" value="Genomic_DNA"/>
</dbReference>
<evidence type="ECO:0008006" key="8">
    <source>
        <dbReference type="Google" id="ProtNLM"/>
    </source>
</evidence>
<dbReference type="InterPro" id="IPR008201">
    <property type="entry name" value="HepT-like"/>
</dbReference>